<keyword evidence="2" id="KW-1185">Reference proteome</keyword>
<sequence length="74" mass="8114">MGFHVELPADLTTTDFDLKMMFASKLFEEGIITSGQGAQIVGISRRSFIELLGQYGVAAFQTEEDDLLEDIANA</sequence>
<dbReference type="RefSeq" id="WP_183497332.1">
    <property type="nucleotide sequence ID" value="NZ_JACIFF010000013.1"/>
</dbReference>
<accession>A0A840EC70</accession>
<dbReference type="InterPro" id="IPR005368">
    <property type="entry name" value="UPF0175"/>
</dbReference>
<dbReference type="AlphaFoldDB" id="A0A840EC70"/>
<name>A0A840EC70_9BACT</name>
<gene>
    <name evidence="1" type="ORF">GGR28_003752</name>
</gene>
<evidence type="ECO:0000313" key="2">
    <source>
        <dbReference type="Proteomes" id="UP000576209"/>
    </source>
</evidence>
<proteinExistence type="predicted"/>
<evidence type="ECO:0000313" key="1">
    <source>
        <dbReference type="EMBL" id="MBB4081105.1"/>
    </source>
</evidence>
<dbReference type="Pfam" id="PF03683">
    <property type="entry name" value="UPF0175"/>
    <property type="match status" value="1"/>
</dbReference>
<organism evidence="1 2">
    <name type="scientific">Neolewinella aquimaris</name>
    <dbReference type="NCBI Taxonomy" id="1835722"/>
    <lineage>
        <taxon>Bacteria</taxon>
        <taxon>Pseudomonadati</taxon>
        <taxon>Bacteroidota</taxon>
        <taxon>Saprospiria</taxon>
        <taxon>Saprospirales</taxon>
        <taxon>Lewinellaceae</taxon>
        <taxon>Neolewinella</taxon>
    </lineage>
</organism>
<dbReference type="EMBL" id="JACIFF010000013">
    <property type="protein sequence ID" value="MBB4081105.1"/>
    <property type="molecule type" value="Genomic_DNA"/>
</dbReference>
<protein>
    <submittedName>
        <fullName evidence="1">Putative HTH domain antitoxin</fullName>
    </submittedName>
</protein>
<comment type="caution">
    <text evidence="1">The sequence shown here is derived from an EMBL/GenBank/DDBJ whole genome shotgun (WGS) entry which is preliminary data.</text>
</comment>
<reference evidence="1 2" key="1">
    <citation type="submission" date="2020-08" db="EMBL/GenBank/DDBJ databases">
        <title>Genomic Encyclopedia of Type Strains, Phase IV (KMG-IV): sequencing the most valuable type-strain genomes for metagenomic binning, comparative biology and taxonomic classification.</title>
        <authorList>
            <person name="Goeker M."/>
        </authorList>
    </citation>
    <scope>NUCLEOTIDE SEQUENCE [LARGE SCALE GENOMIC DNA]</scope>
    <source>
        <strain evidence="1 2">DSM 105137</strain>
    </source>
</reference>
<dbReference type="Proteomes" id="UP000576209">
    <property type="component" value="Unassembled WGS sequence"/>
</dbReference>